<feature type="region of interest" description="Disordered" evidence="1">
    <location>
        <begin position="69"/>
        <end position="114"/>
    </location>
</feature>
<keyword evidence="3" id="KW-1185">Reference proteome</keyword>
<evidence type="ECO:0000313" key="2">
    <source>
        <dbReference type="EMBL" id="KIW95510.1"/>
    </source>
</evidence>
<evidence type="ECO:0000256" key="1">
    <source>
        <dbReference type="SAM" id="MobiDB-lite"/>
    </source>
</evidence>
<sequence length="114" mass="12622">MKSINPQLRKKGLEMVLEPSVDPSFGPVYTFQSVKPGMTNNDVAYRLYYAGEVCKWSATRRKAIDKAAKKIKARKDKEERERSRAATKSATSSSGSSPRSSSSSSPSESESEKR</sequence>
<feature type="compositionally biased region" description="Basic and acidic residues" evidence="1">
    <location>
        <begin position="75"/>
        <end position="84"/>
    </location>
</feature>
<proteinExistence type="predicted"/>
<protein>
    <submittedName>
        <fullName evidence="2">Uncharacterized protein</fullName>
    </submittedName>
</protein>
<name>A0A0D2HX82_CLAB1</name>
<dbReference type="Proteomes" id="UP000053789">
    <property type="component" value="Unassembled WGS sequence"/>
</dbReference>
<dbReference type="EMBL" id="KN846984">
    <property type="protein sequence ID" value="KIW95510.1"/>
    <property type="molecule type" value="Genomic_DNA"/>
</dbReference>
<dbReference type="VEuPathDB" id="FungiDB:Z519_04095"/>
<dbReference type="OrthoDB" id="4159979at2759"/>
<dbReference type="AlphaFoldDB" id="A0A0D2HX82"/>
<accession>A0A0D2HX82</accession>
<feature type="compositionally biased region" description="Low complexity" evidence="1">
    <location>
        <begin position="86"/>
        <end position="108"/>
    </location>
</feature>
<evidence type="ECO:0000313" key="3">
    <source>
        <dbReference type="Proteomes" id="UP000053789"/>
    </source>
</evidence>
<gene>
    <name evidence="2" type="ORF">Z519_04095</name>
</gene>
<reference evidence="2" key="1">
    <citation type="submission" date="2015-01" db="EMBL/GenBank/DDBJ databases">
        <title>The Genome Sequence of Cladophialophora bantiana CBS 173.52.</title>
        <authorList>
            <consortium name="The Broad Institute Genomics Platform"/>
            <person name="Cuomo C."/>
            <person name="de Hoog S."/>
            <person name="Gorbushina A."/>
            <person name="Stielow B."/>
            <person name="Teixiera M."/>
            <person name="Abouelleil A."/>
            <person name="Chapman S.B."/>
            <person name="Priest M."/>
            <person name="Young S.K."/>
            <person name="Wortman J."/>
            <person name="Nusbaum C."/>
            <person name="Birren B."/>
        </authorList>
    </citation>
    <scope>NUCLEOTIDE SEQUENCE [LARGE SCALE GENOMIC DNA]</scope>
    <source>
        <strain evidence="2">CBS 173.52</strain>
    </source>
</reference>
<dbReference type="GeneID" id="27697023"/>
<organism evidence="2 3">
    <name type="scientific">Cladophialophora bantiana (strain ATCC 10958 / CBS 173.52 / CDC B-1940 / NIH 8579)</name>
    <name type="common">Xylohypha bantiana</name>
    <dbReference type="NCBI Taxonomy" id="1442370"/>
    <lineage>
        <taxon>Eukaryota</taxon>
        <taxon>Fungi</taxon>
        <taxon>Dikarya</taxon>
        <taxon>Ascomycota</taxon>
        <taxon>Pezizomycotina</taxon>
        <taxon>Eurotiomycetes</taxon>
        <taxon>Chaetothyriomycetidae</taxon>
        <taxon>Chaetothyriales</taxon>
        <taxon>Herpotrichiellaceae</taxon>
        <taxon>Cladophialophora</taxon>
    </lineage>
</organism>
<dbReference type="RefSeq" id="XP_016622179.1">
    <property type="nucleotide sequence ID" value="XM_016761841.1"/>
</dbReference>
<dbReference type="HOGENOM" id="CLU_174947_0_0_1"/>